<dbReference type="EMBL" id="CP072385">
    <property type="protein sequence ID" value="QUC11444.1"/>
    <property type="molecule type" value="Genomic_DNA"/>
</dbReference>
<keyword evidence="4" id="KW-1185">Reference proteome</keyword>
<keyword evidence="1" id="KW-0472">Membrane</keyword>
<dbReference type="Proteomes" id="UP000677180">
    <property type="component" value="Chromosome"/>
</dbReference>
<name>A0A3N4DBU8_9ACTN</name>
<sequence length="76" mass="7844">MTTGGMPRQAIAAGLTITLLAGISMLRVPAGSAAWVMSVLSLAAGALLTGCGALLLLLARRSPDRTRKTPRPREES</sequence>
<reference evidence="2" key="2">
    <citation type="submission" date="2021-03" db="EMBL/GenBank/DDBJ databases">
        <title>Human Oral Microbial Genomes.</title>
        <authorList>
            <person name="Johnston C.D."/>
            <person name="Chen T."/>
            <person name="Dewhirst F.E."/>
        </authorList>
    </citation>
    <scope>NUCLEOTIDE SEQUENCE</scope>
    <source>
        <strain evidence="2">F0714</strain>
    </source>
</reference>
<feature type="transmembrane region" description="Helical" evidence="1">
    <location>
        <begin position="35"/>
        <end position="58"/>
    </location>
</feature>
<accession>A0A3N4DBU8</accession>
<gene>
    <name evidence="2" type="ORF">J5A53_01705</name>
    <name evidence="3" type="ORF">NCTC12967_02747</name>
</gene>
<evidence type="ECO:0000313" key="3">
    <source>
        <dbReference type="EMBL" id="VEH71427.1"/>
    </source>
</evidence>
<dbReference type="AlphaFoldDB" id="A0A3N4DBU8"/>
<proteinExistence type="predicted"/>
<dbReference type="EMBL" id="LR134406">
    <property type="protein sequence ID" value="VEH71427.1"/>
    <property type="molecule type" value="Genomic_DNA"/>
</dbReference>
<evidence type="ECO:0000313" key="2">
    <source>
        <dbReference type="EMBL" id="QUC11444.1"/>
    </source>
</evidence>
<evidence type="ECO:0000313" key="4">
    <source>
        <dbReference type="Proteomes" id="UP000273044"/>
    </source>
</evidence>
<dbReference type="RefSeq" id="WP_014847782.1">
    <property type="nucleotide sequence ID" value="NZ_CAURRE010000007.1"/>
</dbReference>
<dbReference type="Proteomes" id="UP000273044">
    <property type="component" value="Chromosome"/>
</dbReference>
<reference evidence="3 4" key="1">
    <citation type="submission" date="2018-12" db="EMBL/GenBank/DDBJ databases">
        <authorList>
            <consortium name="Pathogen Informatics"/>
        </authorList>
    </citation>
    <scope>NUCLEOTIDE SEQUENCE [LARGE SCALE GENOMIC DNA]</scope>
    <source>
        <strain evidence="3 4">NCTC12967</strain>
    </source>
</reference>
<organism evidence="3 4">
    <name type="scientific">Arachnia propionica</name>
    <dbReference type="NCBI Taxonomy" id="1750"/>
    <lineage>
        <taxon>Bacteria</taxon>
        <taxon>Bacillati</taxon>
        <taxon>Actinomycetota</taxon>
        <taxon>Actinomycetes</taxon>
        <taxon>Propionibacteriales</taxon>
        <taxon>Propionibacteriaceae</taxon>
        <taxon>Arachnia</taxon>
    </lineage>
</organism>
<protein>
    <submittedName>
        <fullName evidence="3">Uncharacterized protein</fullName>
    </submittedName>
</protein>
<keyword evidence="1" id="KW-1133">Transmembrane helix</keyword>
<keyword evidence="1" id="KW-0812">Transmembrane</keyword>
<dbReference type="GeneID" id="64408169"/>
<evidence type="ECO:0000256" key="1">
    <source>
        <dbReference type="SAM" id="Phobius"/>
    </source>
</evidence>